<dbReference type="RefSeq" id="WP_028730101.1">
    <property type="nucleotide sequence ID" value="NZ_KE386765.1"/>
</dbReference>
<keyword evidence="5" id="KW-1185">Reference proteome</keyword>
<dbReference type="Proteomes" id="UP000033035">
    <property type="component" value="Unassembled WGS sequence"/>
</dbReference>
<dbReference type="InterPro" id="IPR027385">
    <property type="entry name" value="Beta-barrel_OMP"/>
</dbReference>
<proteinExistence type="predicted"/>
<comment type="caution">
    <text evidence="4">The sequence shown here is derived from an EMBL/GenBank/DDBJ whole genome shotgun (WGS) entry which is preliminary data.</text>
</comment>
<feature type="domain" description="Outer membrane protein beta-barrel" evidence="3">
    <location>
        <begin position="150"/>
        <end position="297"/>
    </location>
</feature>
<dbReference type="InterPro" id="IPR011250">
    <property type="entry name" value="OMP/PagP_B-barrel"/>
</dbReference>
<name>A0A0F5JKG7_9BACT</name>
<evidence type="ECO:0000259" key="3">
    <source>
        <dbReference type="Pfam" id="PF13505"/>
    </source>
</evidence>
<gene>
    <name evidence="4" type="ORF">HMPREF1536_01751</name>
</gene>
<reference evidence="4 5" key="1">
    <citation type="submission" date="2013-04" db="EMBL/GenBank/DDBJ databases">
        <title>The Genome Sequence of Parabacteroides gordonii DSM 23371.</title>
        <authorList>
            <consortium name="The Broad Institute Genomics Platform"/>
            <person name="Earl A."/>
            <person name="Ward D."/>
            <person name="Feldgarden M."/>
            <person name="Gevers D."/>
            <person name="Martens E."/>
            <person name="Sakamoto M."/>
            <person name="Benno Y."/>
            <person name="Suzuki N."/>
            <person name="Matsunaga N."/>
            <person name="Koshihara K."/>
            <person name="Seki M."/>
            <person name="Komiya H."/>
            <person name="Walker B."/>
            <person name="Young S."/>
            <person name="Zeng Q."/>
            <person name="Gargeya S."/>
            <person name="Fitzgerald M."/>
            <person name="Haas B."/>
            <person name="Abouelleil A."/>
            <person name="Allen A.W."/>
            <person name="Alvarado L."/>
            <person name="Arachchi H.M."/>
            <person name="Berlin A.M."/>
            <person name="Chapman S.B."/>
            <person name="Gainer-Dewar J."/>
            <person name="Goldberg J."/>
            <person name="Griggs A."/>
            <person name="Gujja S."/>
            <person name="Hansen M."/>
            <person name="Howarth C."/>
            <person name="Imamovic A."/>
            <person name="Ireland A."/>
            <person name="Larimer J."/>
            <person name="McCowan C."/>
            <person name="Murphy C."/>
            <person name="Pearson M."/>
            <person name="Poon T.W."/>
            <person name="Priest M."/>
            <person name="Roberts A."/>
            <person name="Saif S."/>
            <person name="Shea T."/>
            <person name="Sisk P."/>
            <person name="Sykes S."/>
            <person name="Wortman J."/>
            <person name="Nusbaum C."/>
            <person name="Birren B."/>
        </authorList>
    </citation>
    <scope>NUCLEOTIDE SEQUENCE [LARGE SCALE GENOMIC DNA]</scope>
    <source>
        <strain evidence="4 5">MS-1</strain>
    </source>
</reference>
<evidence type="ECO:0000256" key="2">
    <source>
        <dbReference type="SAM" id="SignalP"/>
    </source>
</evidence>
<keyword evidence="1 2" id="KW-0732">Signal</keyword>
<evidence type="ECO:0000313" key="4">
    <source>
        <dbReference type="EMBL" id="KKB57942.1"/>
    </source>
</evidence>
<dbReference type="AlphaFoldDB" id="A0A0F5JKG7"/>
<dbReference type="PROSITE" id="PS51257">
    <property type="entry name" value="PROKAR_LIPOPROTEIN"/>
    <property type="match status" value="1"/>
</dbReference>
<evidence type="ECO:0000256" key="1">
    <source>
        <dbReference type="ARBA" id="ARBA00022729"/>
    </source>
</evidence>
<dbReference type="HOGENOM" id="CLU_076345_0_0_10"/>
<evidence type="ECO:0000313" key="5">
    <source>
        <dbReference type="Proteomes" id="UP000033035"/>
    </source>
</evidence>
<organism evidence="4 5">
    <name type="scientific">Parabacteroides gordonii MS-1 = DSM 23371</name>
    <dbReference type="NCBI Taxonomy" id="1203610"/>
    <lineage>
        <taxon>Bacteria</taxon>
        <taxon>Pseudomonadati</taxon>
        <taxon>Bacteroidota</taxon>
        <taxon>Bacteroidia</taxon>
        <taxon>Bacteroidales</taxon>
        <taxon>Tannerellaceae</taxon>
        <taxon>Parabacteroides</taxon>
    </lineage>
</organism>
<dbReference type="PATRIC" id="fig|1203610.3.peg.1797"/>
<accession>A0A0F5JKG7</accession>
<dbReference type="SUPFAM" id="SSF56925">
    <property type="entry name" value="OMPA-like"/>
    <property type="match status" value="1"/>
</dbReference>
<dbReference type="Pfam" id="PF13505">
    <property type="entry name" value="OMP_b-brl"/>
    <property type="match status" value="1"/>
</dbReference>
<dbReference type="EMBL" id="AQHW01000011">
    <property type="protein sequence ID" value="KKB57942.1"/>
    <property type="molecule type" value="Genomic_DNA"/>
</dbReference>
<feature type="chain" id="PRO_5002489582" description="Outer membrane protein beta-barrel domain-containing protein" evidence="2">
    <location>
        <begin position="21"/>
        <end position="318"/>
    </location>
</feature>
<feature type="signal peptide" evidence="2">
    <location>
        <begin position="1"/>
        <end position="20"/>
    </location>
</feature>
<dbReference type="STRING" id="1203610.HMPREF1536_01751"/>
<protein>
    <recommendedName>
        <fullName evidence="3">Outer membrane protein beta-barrel domain-containing protein</fullName>
    </recommendedName>
</protein>
<sequence length="318" mass="34918">MKAIRNLLSVFTLFVLTSCAPKVITDIVKVYPVTTPPENVLLYEVNDTVPNTAEVIGKVSVVDNGASTKCNYDQVLALAKKETSKNGGNALALTDHKEPSIWGSSCHQIAGMMLNISDTVINSYQPNSFIEAKEIRTEKERRMRPTTNTIYANIGYAGITSKFYLPSGASGNPKSGLDWQIGYEWVSKSGFGCGLLYSGYKSSYDISSNTINVGLTYIAPQFVLKQKVSEKWQLRESVGLGYFGYRESYKGESASLSGLGYNFLFGAEYLLSNHIGIGANIGYVGGSLPKQDTNYNTSDDERSGIFRFTIDAGIRFYF</sequence>